<accession>A0A497X4M8</accession>
<dbReference type="AlphaFoldDB" id="A0A497X4M8"/>
<keyword evidence="2" id="KW-1185">Reference proteome</keyword>
<evidence type="ECO:0000313" key="1">
    <source>
        <dbReference type="EMBL" id="RLJ60177.1"/>
    </source>
</evidence>
<dbReference type="EMBL" id="RCCE01000001">
    <property type="protein sequence ID" value="RLJ60177.1"/>
    <property type="molecule type" value="Genomic_DNA"/>
</dbReference>
<proteinExistence type="predicted"/>
<protein>
    <submittedName>
        <fullName evidence="1">Uncharacterized protein</fullName>
    </submittedName>
</protein>
<comment type="caution">
    <text evidence="1">The sequence shown here is derived from an EMBL/GenBank/DDBJ whole genome shotgun (WGS) entry which is preliminary data.</text>
</comment>
<gene>
    <name evidence="1" type="ORF">BCF46_0374</name>
</gene>
<reference evidence="1 2" key="1">
    <citation type="submission" date="2018-10" db="EMBL/GenBank/DDBJ databases">
        <title>Genomic Encyclopedia of Archaeal and Bacterial Type Strains, Phase II (KMG-II): from individual species to whole genera.</title>
        <authorList>
            <person name="Goeker M."/>
        </authorList>
    </citation>
    <scope>NUCLEOTIDE SEQUENCE [LARGE SCALE GENOMIC DNA]</scope>
    <source>
        <strain evidence="1 2">DSM 29466</strain>
    </source>
</reference>
<dbReference type="Proteomes" id="UP000269157">
    <property type="component" value="Unassembled WGS sequence"/>
</dbReference>
<name>A0A497X4M8_9RHOB</name>
<evidence type="ECO:0000313" key="2">
    <source>
        <dbReference type="Proteomes" id="UP000269157"/>
    </source>
</evidence>
<organism evidence="1 2">
    <name type="scientific">Litoreibacter meonggei</name>
    <dbReference type="NCBI Taxonomy" id="1049199"/>
    <lineage>
        <taxon>Bacteria</taxon>
        <taxon>Pseudomonadati</taxon>
        <taxon>Pseudomonadota</taxon>
        <taxon>Alphaproteobacteria</taxon>
        <taxon>Rhodobacterales</taxon>
        <taxon>Roseobacteraceae</taxon>
        <taxon>Litoreibacter</taxon>
    </lineage>
</organism>
<sequence length="246" mass="27253">MLIPLSDPLWSRLYGPYGIEDVSGIIAKLERGWDLVIAKDLFWEKLHHQDDLYPVTFAALPWLRKIANAKGDADLDSLLFFSHVLYCASTSGGTGCDGHGPRGKYRGLSLHFQDHALDWIPKENHLRVEDMVVLASLEDWFAANTNGIAKACLDAITEDDDYAAAALTTGFSCLHGSENAVTLVTLWADQHDIDFINENVSLNSSDRSLLISLSTMLDNKNKNLANFIREFIGPATPDPNQLDLPL</sequence>